<dbReference type="GO" id="GO:0008360">
    <property type="term" value="P:regulation of cell shape"/>
    <property type="evidence" value="ECO:0007669"/>
    <property type="project" value="UniProtKB-UniRule"/>
</dbReference>
<dbReference type="InterPro" id="IPR056546">
    <property type="entry name" value="MreB_MamK-like"/>
</dbReference>
<reference evidence="7" key="1">
    <citation type="submission" date="2015-07" db="EMBL/GenBank/DDBJ databases">
        <title>Draft Genome Sequences of Anaerolinea thermolimosa IMO-1, Bellilinea caldifistulae GOMI-1, Leptolinea tardivitalis YMTK-2, Levilinea saccharolytica KIBI-1,Longilinea arvoryzae KOME-1, Previously Described as Members of the Anaerolineaceae (Chloroflexi).</title>
        <authorList>
            <person name="Sekiguchi Y."/>
            <person name="Ohashi A."/>
            <person name="Matsuura N."/>
            <person name="Tourlousse M.D."/>
        </authorList>
    </citation>
    <scope>NUCLEOTIDE SEQUENCE [LARGE SCALE GENOMIC DNA]</scope>
    <source>
        <strain evidence="7">KOME-1</strain>
    </source>
</reference>
<proteinExistence type="inferred from homology"/>
<dbReference type="OrthoDB" id="9768127at2"/>
<dbReference type="HAMAP" id="MF_02207">
    <property type="entry name" value="MreB"/>
    <property type="match status" value="1"/>
</dbReference>
<dbReference type="PANTHER" id="PTHR42749">
    <property type="entry name" value="CELL SHAPE-DETERMINING PROTEIN MREB"/>
    <property type="match status" value="1"/>
</dbReference>
<comment type="caution">
    <text evidence="6">Lacks conserved residue(s) required for the propagation of feature annotation.</text>
</comment>
<dbReference type="STRING" id="360412.LARV_02656"/>
<evidence type="ECO:0000256" key="4">
    <source>
        <dbReference type="ARBA" id="ARBA00022960"/>
    </source>
</evidence>
<keyword evidence="8" id="KW-1185">Reference proteome</keyword>
<evidence type="ECO:0000313" key="8">
    <source>
        <dbReference type="Proteomes" id="UP000055060"/>
    </source>
</evidence>
<dbReference type="PANTHER" id="PTHR42749:SF1">
    <property type="entry name" value="CELL SHAPE-DETERMINING PROTEIN MREB"/>
    <property type="match status" value="1"/>
</dbReference>
<dbReference type="InterPro" id="IPR043129">
    <property type="entry name" value="ATPase_NBD"/>
</dbReference>
<keyword evidence="3 6" id="KW-0067">ATP-binding</keyword>
<dbReference type="InterPro" id="IPR004753">
    <property type="entry name" value="MreB"/>
</dbReference>
<organism evidence="7">
    <name type="scientific">Longilinea arvoryzae</name>
    <dbReference type="NCBI Taxonomy" id="360412"/>
    <lineage>
        <taxon>Bacteria</taxon>
        <taxon>Bacillati</taxon>
        <taxon>Chloroflexota</taxon>
        <taxon>Anaerolineae</taxon>
        <taxon>Anaerolineales</taxon>
        <taxon>Anaerolineaceae</taxon>
        <taxon>Longilinea</taxon>
    </lineage>
</organism>
<comment type="function">
    <text evidence="6">Forms membrane-associated dynamic filaments that are essential for cell shape determination. Acts by regulating cell wall synthesis and cell elongation, and thus cell shape. A feedback loop between cell geometry and MreB localization may maintain elongated cell shape by targeting cell wall growth to regions of negative cell wall curvature.</text>
</comment>
<accession>A0A0S7BBA6</accession>
<keyword evidence="2 6" id="KW-0547">Nucleotide-binding</keyword>
<feature type="binding site" evidence="6">
    <location>
        <begin position="169"/>
        <end position="171"/>
    </location>
    <ligand>
        <name>ATP</name>
        <dbReference type="ChEBI" id="CHEBI:30616"/>
    </ligand>
</feature>
<dbReference type="NCBIfam" id="NF010539">
    <property type="entry name" value="PRK13927.1"/>
    <property type="match status" value="1"/>
</dbReference>
<dbReference type="GO" id="GO:0000902">
    <property type="term" value="P:cell morphogenesis"/>
    <property type="evidence" value="ECO:0007669"/>
    <property type="project" value="InterPro"/>
</dbReference>
<dbReference type="Proteomes" id="UP000055060">
    <property type="component" value="Unassembled WGS sequence"/>
</dbReference>
<dbReference type="Pfam" id="PF06723">
    <property type="entry name" value="MreB_Mbl"/>
    <property type="match status" value="1"/>
</dbReference>
<evidence type="ECO:0000256" key="2">
    <source>
        <dbReference type="ARBA" id="ARBA00022741"/>
    </source>
</evidence>
<feature type="binding site" evidence="6">
    <location>
        <begin position="217"/>
        <end position="220"/>
    </location>
    <ligand>
        <name>ATP</name>
        <dbReference type="ChEBI" id="CHEBI:30616"/>
    </ligand>
</feature>
<keyword evidence="4 6" id="KW-0133">Cell shape</keyword>
<comment type="subunit">
    <text evidence="6">Forms polymers.</text>
</comment>
<dbReference type="SUPFAM" id="SSF53067">
    <property type="entry name" value="Actin-like ATPase domain"/>
    <property type="match status" value="2"/>
</dbReference>
<evidence type="ECO:0000256" key="6">
    <source>
        <dbReference type="HAMAP-Rule" id="MF_02207"/>
    </source>
</evidence>
<protein>
    <recommendedName>
        <fullName evidence="6">Cell shape-determining protein MreB</fullName>
    </recommendedName>
</protein>
<feature type="binding site" evidence="6">
    <location>
        <begin position="23"/>
        <end position="25"/>
    </location>
    <ligand>
        <name>ATP</name>
        <dbReference type="ChEBI" id="CHEBI:30616"/>
    </ligand>
</feature>
<name>A0A0S7BBA6_9CHLR</name>
<comment type="similarity">
    <text evidence="5 6">Belongs to the FtsA/MreB family.</text>
</comment>
<dbReference type="NCBIfam" id="TIGR00904">
    <property type="entry name" value="mreB"/>
    <property type="match status" value="1"/>
</dbReference>
<dbReference type="PRINTS" id="PR01652">
    <property type="entry name" value="SHAPEPROTEIN"/>
</dbReference>
<dbReference type="RefSeq" id="WP_075074101.1">
    <property type="nucleotide sequence ID" value="NZ_DF967972.1"/>
</dbReference>
<dbReference type="EMBL" id="DF967972">
    <property type="protein sequence ID" value="GAP14878.1"/>
    <property type="molecule type" value="Genomic_DNA"/>
</dbReference>
<gene>
    <name evidence="6" type="primary">mreB</name>
    <name evidence="7" type="ORF">LARV_02656</name>
</gene>
<evidence type="ECO:0000256" key="3">
    <source>
        <dbReference type="ARBA" id="ARBA00022840"/>
    </source>
</evidence>
<dbReference type="GO" id="GO:0005737">
    <property type="term" value="C:cytoplasm"/>
    <property type="evidence" value="ECO:0007669"/>
    <property type="project" value="UniProtKB-SubCell"/>
</dbReference>
<dbReference type="CDD" id="cd10225">
    <property type="entry name" value="ASKHA_NBD_MreB-like"/>
    <property type="match status" value="1"/>
</dbReference>
<comment type="subcellular location">
    <subcellularLocation>
        <location evidence="6">Cytoplasm</location>
    </subcellularLocation>
    <text evidence="6">Membrane-associated.</text>
</comment>
<evidence type="ECO:0000313" key="7">
    <source>
        <dbReference type="EMBL" id="GAP14878.1"/>
    </source>
</evidence>
<dbReference type="AlphaFoldDB" id="A0A0S7BBA6"/>
<dbReference type="GO" id="GO:0005524">
    <property type="term" value="F:ATP binding"/>
    <property type="evidence" value="ECO:0007669"/>
    <property type="project" value="UniProtKB-KW"/>
</dbReference>
<evidence type="ECO:0000256" key="1">
    <source>
        <dbReference type="ARBA" id="ARBA00022490"/>
    </source>
</evidence>
<dbReference type="Gene3D" id="3.30.420.40">
    <property type="match status" value="2"/>
</dbReference>
<sequence>MAFNPINWLLGLFSLDIGIDLGTANTLVHVRGKGIVINEPSWVTIDKRTRAPISIGAQAKEMVGRTPANVIAIRPLRDGVISEFEITKEMLGYFILRAHQQTFVAMPRPRLVIGIPSGATEVEKRAVYDAAMAANAREAYLIEEPRAAALGAGLPVSEVRGSMIVDIGGGTTEVAILSMGGVVVSRSLRVAGDELDQDIIQYIRNKYNLFIGERMAEQVKMAIGSAYPLATEKTVTVRGRNLVTGLPEAIDVSSVEIREAISGSLQVIVDTLKDALDEAPPEIVADLIDSGICLAGGGSQLQGLPDRLSDELHLRVWVAEDPLTCVARGAGMILENLDKPEYRNFIVPLERSISRG</sequence>
<keyword evidence="1 6" id="KW-0963">Cytoplasm</keyword>
<evidence type="ECO:0000256" key="5">
    <source>
        <dbReference type="ARBA" id="ARBA00023458"/>
    </source>
</evidence>